<evidence type="ECO:0000313" key="3">
    <source>
        <dbReference type="Proteomes" id="UP000030762"/>
    </source>
</evidence>
<dbReference type="Proteomes" id="UP000030762">
    <property type="component" value="Unassembled WGS sequence"/>
</dbReference>
<dbReference type="OrthoDB" id="78738at2759"/>
<feature type="region of interest" description="Disordered" evidence="1">
    <location>
        <begin position="1"/>
        <end position="37"/>
    </location>
</feature>
<feature type="region of interest" description="Disordered" evidence="1">
    <location>
        <begin position="115"/>
        <end position="141"/>
    </location>
</feature>
<reference evidence="2 3" key="1">
    <citation type="submission" date="2012-04" db="EMBL/GenBank/DDBJ databases">
        <title>The Genome Sequence of Saprolegnia declina VS20.</title>
        <authorList>
            <consortium name="The Broad Institute Genome Sequencing Platform"/>
            <person name="Russ C."/>
            <person name="Nusbaum C."/>
            <person name="Tyler B."/>
            <person name="van West P."/>
            <person name="Dieguez-Uribeondo J."/>
            <person name="de Bruijn I."/>
            <person name="Tripathy S."/>
            <person name="Jiang R."/>
            <person name="Young S.K."/>
            <person name="Zeng Q."/>
            <person name="Gargeya S."/>
            <person name="Fitzgerald M."/>
            <person name="Haas B."/>
            <person name="Abouelleil A."/>
            <person name="Alvarado L."/>
            <person name="Arachchi H.M."/>
            <person name="Berlin A."/>
            <person name="Chapman S.B."/>
            <person name="Goldberg J."/>
            <person name="Griggs A."/>
            <person name="Gujja S."/>
            <person name="Hansen M."/>
            <person name="Howarth C."/>
            <person name="Imamovic A."/>
            <person name="Larimer J."/>
            <person name="McCowen C."/>
            <person name="Montmayeur A."/>
            <person name="Murphy C."/>
            <person name="Neiman D."/>
            <person name="Pearson M."/>
            <person name="Priest M."/>
            <person name="Roberts A."/>
            <person name="Saif S."/>
            <person name="Shea T."/>
            <person name="Sisk P."/>
            <person name="Sykes S."/>
            <person name="Wortman J."/>
            <person name="Nusbaum C."/>
            <person name="Birren B."/>
        </authorList>
    </citation>
    <scope>NUCLEOTIDE SEQUENCE [LARGE SCALE GENOMIC DNA]</scope>
    <source>
        <strain evidence="2 3">VS20</strain>
    </source>
</reference>
<gene>
    <name evidence="2" type="ORF">SDRG_08401</name>
</gene>
<protein>
    <submittedName>
        <fullName evidence="2">Uncharacterized protein</fullName>
    </submittedName>
</protein>
<dbReference type="GeneID" id="19949128"/>
<organism evidence="2 3">
    <name type="scientific">Saprolegnia diclina (strain VS20)</name>
    <dbReference type="NCBI Taxonomy" id="1156394"/>
    <lineage>
        <taxon>Eukaryota</taxon>
        <taxon>Sar</taxon>
        <taxon>Stramenopiles</taxon>
        <taxon>Oomycota</taxon>
        <taxon>Saprolegniomycetes</taxon>
        <taxon>Saprolegniales</taxon>
        <taxon>Saprolegniaceae</taxon>
        <taxon>Saprolegnia</taxon>
    </lineage>
</organism>
<sequence>MIQRLQLGTDHPRLSKLMSDDSSESERSARVAPRVAARDLSSPDFDRILGFKSTGLETKATADVKGSVDGTTVVTVVASNEYEDVPHDVDVAEPKSPSRGIGGSIHSFIFGIKNGNNTAKRSAPPPSPPTQLRHDAKGQNNTLVIVRKPVKSWDEPHPVLAPADEETTIEAFT</sequence>
<accession>T0RV00</accession>
<dbReference type="InParanoid" id="T0RV00"/>
<evidence type="ECO:0000256" key="1">
    <source>
        <dbReference type="SAM" id="MobiDB-lite"/>
    </source>
</evidence>
<evidence type="ECO:0000313" key="2">
    <source>
        <dbReference type="EMBL" id="EQC34197.1"/>
    </source>
</evidence>
<name>T0RV00_SAPDV</name>
<feature type="compositionally biased region" description="Acidic residues" evidence="1">
    <location>
        <begin position="163"/>
        <end position="173"/>
    </location>
</feature>
<proteinExistence type="predicted"/>
<dbReference type="OMA" id="YVAEPKS"/>
<dbReference type="VEuPathDB" id="FungiDB:SDRG_08401"/>
<dbReference type="EMBL" id="JH767156">
    <property type="protein sequence ID" value="EQC34197.1"/>
    <property type="molecule type" value="Genomic_DNA"/>
</dbReference>
<dbReference type="AlphaFoldDB" id="T0RV00"/>
<dbReference type="RefSeq" id="XP_008612509.1">
    <property type="nucleotide sequence ID" value="XM_008614287.1"/>
</dbReference>
<feature type="region of interest" description="Disordered" evidence="1">
    <location>
        <begin position="154"/>
        <end position="173"/>
    </location>
</feature>
<keyword evidence="3" id="KW-1185">Reference proteome</keyword>